<reference evidence="1" key="1">
    <citation type="submission" date="2021-02" db="EMBL/GenBank/DDBJ databases">
        <authorList>
            <person name="Dougan E. K."/>
            <person name="Rhodes N."/>
            <person name="Thang M."/>
            <person name="Chan C."/>
        </authorList>
    </citation>
    <scope>NUCLEOTIDE SEQUENCE</scope>
</reference>
<dbReference type="Proteomes" id="UP000654075">
    <property type="component" value="Unassembled WGS sequence"/>
</dbReference>
<protein>
    <submittedName>
        <fullName evidence="1">Uncharacterized protein</fullName>
    </submittedName>
</protein>
<feature type="non-terminal residue" evidence="1">
    <location>
        <position position="190"/>
    </location>
</feature>
<proteinExistence type="predicted"/>
<accession>A0A813GZF8</accession>
<organism evidence="1 2">
    <name type="scientific">Polarella glacialis</name>
    <name type="common">Dinoflagellate</name>
    <dbReference type="NCBI Taxonomy" id="89957"/>
    <lineage>
        <taxon>Eukaryota</taxon>
        <taxon>Sar</taxon>
        <taxon>Alveolata</taxon>
        <taxon>Dinophyceae</taxon>
        <taxon>Suessiales</taxon>
        <taxon>Suessiaceae</taxon>
        <taxon>Polarella</taxon>
    </lineage>
</organism>
<dbReference type="EMBL" id="CAJNNV010029930">
    <property type="protein sequence ID" value="CAE8630691.1"/>
    <property type="molecule type" value="Genomic_DNA"/>
</dbReference>
<evidence type="ECO:0000313" key="1">
    <source>
        <dbReference type="EMBL" id="CAE8630691.1"/>
    </source>
</evidence>
<gene>
    <name evidence="1" type="ORF">PGLA1383_LOCUS46933</name>
</gene>
<sequence length="190" mass="21969">MQRAILEIEPKMCRTQAFESDTSYLKGLIAASFGDNFFIDEQRQTRSILFVAKDRNMQRLEDRLPPRQLRPQPLTVVFLDSAGNVPEACQLVLLDGFEREADRWQPLKSRKAAPQLVSPLRLPAEFNLLFQYEKAMRDLLRSRANNGWTYGAVSIHHPHILHWEWMQPSFSAKKTPMRVESGFDRKNGVG</sequence>
<comment type="caution">
    <text evidence="1">The sequence shown here is derived from an EMBL/GenBank/DDBJ whole genome shotgun (WGS) entry which is preliminary data.</text>
</comment>
<keyword evidence="2" id="KW-1185">Reference proteome</keyword>
<dbReference type="AlphaFoldDB" id="A0A813GZF8"/>
<evidence type="ECO:0000313" key="2">
    <source>
        <dbReference type="Proteomes" id="UP000654075"/>
    </source>
</evidence>
<name>A0A813GZF8_POLGL</name>